<evidence type="ECO:0000313" key="2">
    <source>
        <dbReference type="EMBL" id="KAK0745854.1"/>
    </source>
</evidence>
<comment type="caution">
    <text evidence="2">The sequence shown here is derived from an EMBL/GenBank/DDBJ whole genome shotgun (WGS) entry which is preliminary data.</text>
</comment>
<name>A0AA40EUU1_9PEZI</name>
<dbReference type="AlphaFoldDB" id="A0AA40EUU1"/>
<dbReference type="Proteomes" id="UP001172155">
    <property type="component" value="Unassembled WGS sequence"/>
</dbReference>
<reference evidence="2" key="1">
    <citation type="submission" date="2023-06" db="EMBL/GenBank/DDBJ databases">
        <title>Genome-scale phylogeny and comparative genomics of the fungal order Sordariales.</title>
        <authorList>
            <consortium name="Lawrence Berkeley National Laboratory"/>
            <person name="Hensen N."/>
            <person name="Bonometti L."/>
            <person name="Westerberg I."/>
            <person name="Brannstrom I.O."/>
            <person name="Guillou S."/>
            <person name="Cros-Aarteil S."/>
            <person name="Calhoun S."/>
            <person name="Haridas S."/>
            <person name="Kuo A."/>
            <person name="Mondo S."/>
            <person name="Pangilinan J."/>
            <person name="Riley R."/>
            <person name="LaButti K."/>
            <person name="Andreopoulos B."/>
            <person name="Lipzen A."/>
            <person name="Chen C."/>
            <person name="Yanf M."/>
            <person name="Daum C."/>
            <person name="Ng V."/>
            <person name="Clum A."/>
            <person name="Steindorff A."/>
            <person name="Ohm R."/>
            <person name="Martin F."/>
            <person name="Silar P."/>
            <person name="Natvig D."/>
            <person name="Lalanne C."/>
            <person name="Gautier V."/>
            <person name="Ament-velasquez S.L."/>
            <person name="Kruys A."/>
            <person name="Hutchinson M.I."/>
            <person name="Powell A.J."/>
            <person name="Barry K."/>
            <person name="Miller A.N."/>
            <person name="Grigoriev I.V."/>
            <person name="Debuchy R."/>
            <person name="Gladieux P."/>
            <person name="Thoren M.H."/>
            <person name="Johannesson H."/>
        </authorList>
    </citation>
    <scope>NUCLEOTIDE SEQUENCE</scope>
    <source>
        <strain evidence="2">SMH3187-1</strain>
    </source>
</reference>
<keyword evidence="3" id="KW-1185">Reference proteome</keyword>
<keyword evidence="1" id="KW-0732">Signal</keyword>
<accession>A0AA40EUU1</accession>
<dbReference type="EMBL" id="JAUKUD010000004">
    <property type="protein sequence ID" value="KAK0745854.1"/>
    <property type="molecule type" value="Genomic_DNA"/>
</dbReference>
<evidence type="ECO:0000256" key="1">
    <source>
        <dbReference type="SAM" id="SignalP"/>
    </source>
</evidence>
<feature type="chain" id="PRO_5041416345" description="Secreted protein" evidence="1">
    <location>
        <begin position="26"/>
        <end position="85"/>
    </location>
</feature>
<evidence type="ECO:0000313" key="3">
    <source>
        <dbReference type="Proteomes" id="UP001172155"/>
    </source>
</evidence>
<organism evidence="2 3">
    <name type="scientific">Schizothecium vesticola</name>
    <dbReference type="NCBI Taxonomy" id="314040"/>
    <lineage>
        <taxon>Eukaryota</taxon>
        <taxon>Fungi</taxon>
        <taxon>Dikarya</taxon>
        <taxon>Ascomycota</taxon>
        <taxon>Pezizomycotina</taxon>
        <taxon>Sordariomycetes</taxon>
        <taxon>Sordariomycetidae</taxon>
        <taxon>Sordariales</taxon>
        <taxon>Schizotheciaceae</taxon>
        <taxon>Schizothecium</taxon>
    </lineage>
</organism>
<gene>
    <name evidence="2" type="ORF">B0T18DRAFT_138215</name>
</gene>
<protein>
    <recommendedName>
        <fullName evidence="4">Secreted protein</fullName>
    </recommendedName>
</protein>
<evidence type="ECO:0008006" key="4">
    <source>
        <dbReference type="Google" id="ProtNLM"/>
    </source>
</evidence>
<proteinExistence type="predicted"/>
<feature type="signal peptide" evidence="1">
    <location>
        <begin position="1"/>
        <end position="25"/>
    </location>
</feature>
<sequence>MYSAGWRSRLFAGVRLLWFGEQVVGLMMSPVVVKNGGEGGRLWLPYVGSRRLTTSRLPLQAGKWKEQGCGKSQGIVGHGAGSSHV</sequence>